<feature type="signal peptide" evidence="1">
    <location>
        <begin position="1"/>
        <end position="31"/>
    </location>
</feature>
<evidence type="ECO:0000313" key="3">
    <source>
        <dbReference type="Proteomes" id="UP000756387"/>
    </source>
</evidence>
<feature type="chain" id="PRO_5046736948" description="Tat pathway signal sequence domain protein" evidence="1">
    <location>
        <begin position="32"/>
        <end position="283"/>
    </location>
</feature>
<accession>A0ABR9RS15</accession>
<dbReference type="Proteomes" id="UP000756387">
    <property type="component" value="Unassembled WGS sequence"/>
</dbReference>
<dbReference type="RefSeq" id="WP_193637684.1">
    <property type="nucleotide sequence ID" value="NZ_JADCSA010000005.1"/>
</dbReference>
<evidence type="ECO:0008006" key="4">
    <source>
        <dbReference type="Google" id="ProtNLM"/>
    </source>
</evidence>
<protein>
    <recommendedName>
        <fullName evidence="4">Tat pathway signal sequence domain protein</fullName>
    </recommendedName>
</protein>
<evidence type="ECO:0000256" key="1">
    <source>
        <dbReference type="SAM" id="SignalP"/>
    </source>
</evidence>
<dbReference type="EMBL" id="JADCSA010000005">
    <property type="protein sequence ID" value="MBE7324359.1"/>
    <property type="molecule type" value="Genomic_DNA"/>
</dbReference>
<reference evidence="2 3" key="1">
    <citation type="submission" date="2020-10" db="EMBL/GenBank/DDBJ databases">
        <title>Nocardioides sp. isolated from sludge.</title>
        <authorList>
            <person name="Zhang X."/>
        </authorList>
    </citation>
    <scope>NUCLEOTIDE SEQUENCE [LARGE SCALE GENOMIC DNA]</scope>
    <source>
        <strain evidence="2 3">Y6</strain>
    </source>
</reference>
<keyword evidence="3" id="KW-1185">Reference proteome</keyword>
<keyword evidence="1" id="KW-0732">Signal</keyword>
<organism evidence="2 3">
    <name type="scientific">Nocardioides malaquae</name>
    <dbReference type="NCBI Taxonomy" id="2773426"/>
    <lineage>
        <taxon>Bacteria</taxon>
        <taxon>Bacillati</taxon>
        <taxon>Actinomycetota</taxon>
        <taxon>Actinomycetes</taxon>
        <taxon>Propionibacteriales</taxon>
        <taxon>Nocardioidaceae</taxon>
        <taxon>Nocardioides</taxon>
    </lineage>
</organism>
<proteinExistence type="predicted"/>
<dbReference type="InterPro" id="IPR006311">
    <property type="entry name" value="TAT_signal"/>
</dbReference>
<gene>
    <name evidence="2" type="ORF">IEQ44_06810</name>
</gene>
<dbReference type="PROSITE" id="PS51318">
    <property type="entry name" value="TAT"/>
    <property type="match status" value="1"/>
</dbReference>
<comment type="caution">
    <text evidence="2">The sequence shown here is derived from an EMBL/GenBank/DDBJ whole genome shotgun (WGS) entry which is preliminary data.</text>
</comment>
<name>A0ABR9RS15_9ACTN</name>
<evidence type="ECO:0000313" key="2">
    <source>
        <dbReference type="EMBL" id="MBE7324359.1"/>
    </source>
</evidence>
<sequence>MSVSTSRRSLLRAGAWAAPAVVIASASPAYATSGATPAPLPLCKEALYTLAWAGSGYSFSRTSPTGSRETGRGTVRAVVTTAGLTAAEIRDAAPLMVVASNVFLGSRVRGRTAPDNAQNMRVSPFGVGNLGKRGLTLLQDYSNDSDLGSSAAARRTHGQELMLQFSRPVKNLRFTVTDIDNASSEAPRQYQDRVAVSGSPTVSLPAALRGAGTVSDPIRNVVTSASYHPSTSAAGNAVFQYRSDVPMDTVKITFWNDQSGTLSGAGLQGIFISDLTFTASTCA</sequence>